<proteinExistence type="inferred from homology"/>
<dbReference type="Pfam" id="PF00293">
    <property type="entry name" value="NUDIX"/>
    <property type="match status" value="1"/>
</dbReference>
<keyword evidence="6" id="KW-0378">Hydrolase</keyword>
<dbReference type="PANTHER" id="PTHR42904">
    <property type="entry name" value="NUDIX HYDROLASE, NUDC SUBFAMILY"/>
    <property type="match status" value="1"/>
</dbReference>
<evidence type="ECO:0000313" key="11">
    <source>
        <dbReference type="EMBL" id="CDP37979.1"/>
    </source>
</evidence>
<dbReference type="PROSITE" id="PS00893">
    <property type="entry name" value="NUDIX_BOX"/>
    <property type="match status" value="1"/>
</dbReference>
<keyword evidence="7" id="KW-0460">Magnesium</keyword>
<dbReference type="AlphaFoldDB" id="A0A060TAZ8"/>
<dbReference type="EC" id="3.6.1.22" evidence="4"/>
<comment type="similarity">
    <text evidence="3">Belongs to the Nudix hydrolase family. NudC subfamily.</text>
</comment>
<keyword evidence="8" id="KW-0520">NAD</keyword>
<dbReference type="PhylomeDB" id="A0A060TAZ8"/>
<dbReference type="InterPro" id="IPR000086">
    <property type="entry name" value="NUDIX_hydrolase_dom"/>
</dbReference>
<evidence type="ECO:0000256" key="9">
    <source>
        <dbReference type="ARBA" id="ARBA00023679"/>
    </source>
</evidence>
<keyword evidence="5" id="KW-0479">Metal-binding</keyword>
<dbReference type="EMBL" id="HG937694">
    <property type="protein sequence ID" value="CDP37979.1"/>
    <property type="molecule type" value="Genomic_DNA"/>
</dbReference>
<feature type="domain" description="Nudix hydrolase" evidence="10">
    <location>
        <begin position="271"/>
        <end position="400"/>
    </location>
</feature>
<evidence type="ECO:0000256" key="1">
    <source>
        <dbReference type="ARBA" id="ARBA00001946"/>
    </source>
</evidence>
<evidence type="ECO:0000259" key="10">
    <source>
        <dbReference type="PROSITE" id="PS51462"/>
    </source>
</evidence>
<comment type="catalytic activity">
    <reaction evidence="9">
        <text>a 5'-end NAD(+)-phospho-ribonucleoside in mRNA + H2O = a 5'-end phospho-adenosine-phospho-ribonucleoside in mRNA + beta-nicotinamide D-ribonucleotide + 2 H(+)</text>
        <dbReference type="Rhea" id="RHEA:60876"/>
        <dbReference type="Rhea" id="RHEA-COMP:15698"/>
        <dbReference type="Rhea" id="RHEA-COMP:15719"/>
        <dbReference type="ChEBI" id="CHEBI:14649"/>
        <dbReference type="ChEBI" id="CHEBI:15377"/>
        <dbReference type="ChEBI" id="CHEBI:15378"/>
        <dbReference type="ChEBI" id="CHEBI:144029"/>
        <dbReference type="ChEBI" id="CHEBI:144051"/>
    </reaction>
    <physiologicalReaction direction="left-to-right" evidence="9">
        <dbReference type="Rhea" id="RHEA:60877"/>
    </physiologicalReaction>
</comment>
<dbReference type="PANTHER" id="PTHR42904:SF6">
    <property type="entry name" value="NAD-CAPPED RNA HYDROLASE NUDT12"/>
    <property type="match status" value="1"/>
</dbReference>
<dbReference type="GO" id="GO:0019677">
    <property type="term" value="P:NAD+ catabolic process"/>
    <property type="evidence" value="ECO:0007669"/>
    <property type="project" value="TreeGrafter"/>
</dbReference>
<dbReference type="GO" id="GO:0006742">
    <property type="term" value="P:NADP+ catabolic process"/>
    <property type="evidence" value="ECO:0007669"/>
    <property type="project" value="TreeGrafter"/>
</dbReference>
<evidence type="ECO:0000256" key="3">
    <source>
        <dbReference type="ARBA" id="ARBA00009595"/>
    </source>
</evidence>
<protein>
    <recommendedName>
        <fullName evidence="4">NAD(+) diphosphatase</fullName>
        <ecNumber evidence="4">3.6.1.22</ecNumber>
    </recommendedName>
</protein>
<dbReference type="InterPro" id="IPR050241">
    <property type="entry name" value="NAD-cap_RNA_hydrolase_NudC"/>
</dbReference>
<dbReference type="InterPro" id="IPR015375">
    <property type="entry name" value="NADH_PPase-like_N"/>
</dbReference>
<gene>
    <name evidence="11" type="ORF">GNLVRS02_ARAD1D24068g</name>
</gene>
<dbReference type="GO" id="GO:0005829">
    <property type="term" value="C:cytosol"/>
    <property type="evidence" value="ECO:0007669"/>
    <property type="project" value="TreeGrafter"/>
</dbReference>
<name>A0A060TAZ8_BLAAD</name>
<evidence type="ECO:0000256" key="8">
    <source>
        <dbReference type="ARBA" id="ARBA00023027"/>
    </source>
</evidence>
<dbReference type="PROSITE" id="PS51462">
    <property type="entry name" value="NUDIX"/>
    <property type="match status" value="1"/>
</dbReference>
<comment type="cofactor">
    <cofactor evidence="1">
        <name>Mg(2+)</name>
        <dbReference type="ChEBI" id="CHEBI:18420"/>
    </cofactor>
</comment>
<dbReference type="GO" id="GO:0035529">
    <property type="term" value="F:NADH pyrophosphatase activity"/>
    <property type="evidence" value="ECO:0007669"/>
    <property type="project" value="TreeGrafter"/>
</dbReference>
<sequence>MSGPLARYGPGFENLYAGSPLNRMGFLRENYAFLNQAFKHPQTRFIPLLNQNPFTLNAPADQVRGKVYNDNALIGGVRTGSNPKHPPRHRLGTLSYDQIKHIAGDPFYADEQTVIDNWSSTRDRAGVNNAQVVFLGLDESRSGLEFSTKENTYKGQAWFAVNVTPMAHSSEKLKQDLEQLVEQQRKDTEADEGDYRSVRLGGAALSNSEYAVYAQASMFIDWNNRNKFCGGCGRPLMSINGGCKLTCPPKDNGVETGECETRGRITNLSFPRTDSCTIVAVVSSDGKKLLLGRSSRFPTKMYSCLAGFLEPGEGLEECVRREVWEEAGVTVGRVVLHSSQPWPYPANLMIGCIAEAVEGGEEINTSHDGELADARWFPMEEVIKTLNKEHDEIFIPPKEAIAHVLIRAAATGTYLSMEQEQLDAKL</sequence>
<evidence type="ECO:0000256" key="2">
    <source>
        <dbReference type="ARBA" id="ARBA00001947"/>
    </source>
</evidence>
<evidence type="ECO:0000256" key="4">
    <source>
        <dbReference type="ARBA" id="ARBA00012381"/>
    </source>
</evidence>
<dbReference type="InterPro" id="IPR015797">
    <property type="entry name" value="NUDIX_hydrolase-like_dom_sf"/>
</dbReference>
<dbReference type="InterPro" id="IPR020084">
    <property type="entry name" value="NUDIX_hydrolase_CS"/>
</dbReference>
<dbReference type="SUPFAM" id="SSF55811">
    <property type="entry name" value="Nudix"/>
    <property type="match status" value="1"/>
</dbReference>
<dbReference type="GO" id="GO:0046872">
    <property type="term" value="F:metal ion binding"/>
    <property type="evidence" value="ECO:0007669"/>
    <property type="project" value="UniProtKB-KW"/>
</dbReference>
<evidence type="ECO:0000256" key="6">
    <source>
        <dbReference type="ARBA" id="ARBA00022801"/>
    </source>
</evidence>
<dbReference type="GO" id="GO:0005777">
    <property type="term" value="C:peroxisome"/>
    <property type="evidence" value="ECO:0007669"/>
    <property type="project" value="TreeGrafter"/>
</dbReference>
<accession>A0A060TAZ8</accession>
<organism evidence="11">
    <name type="scientific">Blastobotrys adeninivorans</name>
    <name type="common">Yeast</name>
    <name type="synonym">Arxula adeninivorans</name>
    <dbReference type="NCBI Taxonomy" id="409370"/>
    <lineage>
        <taxon>Eukaryota</taxon>
        <taxon>Fungi</taxon>
        <taxon>Dikarya</taxon>
        <taxon>Ascomycota</taxon>
        <taxon>Saccharomycotina</taxon>
        <taxon>Dipodascomycetes</taxon>
        <taxon>Dipodascales</taxon>
        <taxon>Trichomonascaceae</taxon>
        <taxon>Blastobotrys</taxon>
    </lineage>
</organism>
<evidence type="ECO:0000256" key="7">
    <source>
        <dbReference type="ARBA" id="ARBA00022842"/>
    </source>
</evidence>
<comment type="cofactor">
    <cofactor evidence="2">
        <name>Zn(2+)</name>
        <dbReference type="ChEBI" id="CHEBI:29105"/>
    </cofactor>
</comment>
<reference evidence="11" key="2">
    <citation type="submission" date="2014-06" db="EMBL/GenBank/DDBJ databases">
        <title>The complete genome of Blastobotrys (Arxula) adeninivorans LS3 - a yeast of biotechnological interest.</title>
        <authorList>
            <person name="Kunze G."/>
            <person name="Gaillardin C."/>
            <person name="Czernicka M."/>
            <person name="Durrens P."/>
            <person name="Martin T."/>
            <person name="Boer E."/>
            <person name="Gabaldon T."/>
            <person name="Cruz J."/>
            <person name="Talla E."/>
            <person name="Marck C."/>
            <person name="Goffeau A."/>
            <person name="Barbe V."/>
            <person name="Baret P."/>
            <person name="Baronian K."/>
            <person name="Beier S."/>
            <person name="Bleykasten C."/>
            <person name="Bode R."/>
            <person name="Casaregola S."/>
            <person name="Despons L."/>
            <person name="Fairhead C."/>
            <person name="Giersberg M."/>
            <person name="Gierski P."/>
            <person name="Hahnel U."/>
            <person name="Hartmann A."/>
            <person name="Jankowska D."/>
            <person name="Jubin C."/>
            <person name="Jung P."/>
            <person name="Lafontaine I."/>
            <person name="Leh-Louis V."/>
            <person name="Lemaire M."/>
            <person name="Marcet-Houben M."/>
            <person name="Mascher M."/>
            <person name="Morel G."/>
            <person name="Richard G.-F."/>
            <person name="Riechen J."/>
            <person name="Sacerdot C."/>
            <person name="Sarkar A."/>
            <person name="Savel G."/>
            <person name="Schacherer J."/>
            <person name="Sherman D."/>
            <person name="Straub M.-L."/>
            <person name="Stein N."/>
            <person name="Thierry A."/>
            <person name="Trautwein-Schult A."/>
            <person name="Westhof E."/>
            <person name="Worch S."/>
            <person name="Dujon B."/>
            <person name="Souciet J.-L."/>
            <person name="Wincker P."/>
            <person name="Scholz U."/>
            <person name="Neuveglise N."/>
        </authorList>
    </citation>
    <scope>NUCLEOTIDE SEQUENCE</scope>
    <source>
        <strain evidence="11">LS3</strain>
    </source>
</reference>
<reference evidence="11" key="1">
    <citation type="submission" date="2014-02" db="EMBL/GenBank/DDBJ databases">
        <authorList>
            <person name="Genoscope - CEA"/>
        </authorList>
    </citation>
    <scope>NUCLEOTIDE SEQUENCE</scope>
    <source>
        <strain evidence="11">LS3</strain>
    </source>
</reference>
<dbReference type="Pfam" id="PF09296">
    <property type="entry name" value="NUDIX-like"/>
    <property type="match status" value="1"/>
</dbReference>
<dbReference type="InterPro" id="IPR049734">
    <property type="entry name" value="NudC-like_C"/>
</dbReference>
<dbReference type="CDD" id="cd03429">
    <property type="entry name" value="NUDIX_NADH_pyrophosphatase_Nudt13"/>
    <property type="match status" value="1"/>
</dbReference>
<dbReference type="Gene3D" id="3.90.79.10">
    <property type="entry name" value="Nucleoside Triphosphate Pyrophosphohydrolase"/>
    <property type="match status" value="1"/>
</dbReference>
<dbReference type="Gene3D" id="3.90.79.20">
    <property type="match status" value="1"/>
</dbReference>
<evidence type="ECO:0000256" key="5">
    <source>
        <dbReference type="ARBA" id="ARBA00022723"/>
    </source>
</evidence>